<reference evidence="1 2" key="1">
    <citation type="submission" date="2022-06" db="EMBL/GenBank/DDBJ databases">
        <title>Isolation of gut microbiota from human fecal samples.</title>
        <authorList>
            <person name="Pamer E.G."/>
            <person name="Barat B."/>
            <person name="Waligurski E."/>
            <person name="Medina S."/>
            <person name="Paddock L."/>
            <person name="Mostad J."/>
        </authorList>
    </citation>
    <scope>NUCLEOTIDE SEQUENCE [LARGE SCALE GENOMIC DNA]</scope>
    <source>
        <strain evidence="1 2">DFI.1.1</strain>
    </source>
</reference>
<dbReference type="Proteomes" id="UP001206692">
    <property type="component" value="Unassembled WGS sequence"/>
</dbReference>
<accession>A0ABT1SWV5</accession>
<proteinExistence type="predicted"/>
<gene>
    <name evidence="1" type="ORF">NE675_12140</name>
</gene>
<organism evidence="1 2">
    <name type="scientific">Megasphaera massiliensis</name>
    <dbReference type="NCBI Taxonomy" id="1232428"/>
    <lineage>
        <taxon>Bacteria</taxon>
        <taxon>Bacillati</taxon>
        <taxon>Bacillota</taxon>
        <taxon>Negativicutes</taxon>
        <taxon>Veillonellales</taxon>
        <taxon>Veillonellaceae</taxon>
        <taxon>Megasphaera</taxon>
    </lineage>
</organism>
<dbReference type="RefSeq" id="WP_256186330.1">
    <property type="nucleotide sequence ID" value="NZ_JANGEW010000209.1"/>
</dbReference>
<keyword evidence="2" id="KW-1185">Reference proteome</keyword>
<evidence type="ECO:0008006" key="3">
    <source>
        <dbReference type="Google" id="ProtNLM"/>
    </source>
</evidence>
<sequence>IFLGALFKGCVKDTLHVGIDARKVTRFNLMIFQRLYNGFRRNAVFFRGFVYSLRHLVTPFDKSRFAFSMAAAN</sequence>
<comment type="caution">
    <text evidence="1">The sequence shown here is derived from an EMBL/GenBank/DDBJ whole genome shotgun (WGS) entry which is preliminary data.</text>
</comment>
<dbReference type="EMBL" id="JANGEW010000209">
    <property type="protein sequence ID" value="MCQ5343760.1"/>
    <property type="molecule type" value="Genomic_DNA"/>
</dbReference>
<evidence type="ECO:0000313" key="2">
    <source>
        <dbReference type="Proteomes" id="UP001206692"/>
    </source>
</evidence>
<feature type="non-terminal residue" evidence="1">
    <location>
        <position position="1"/>
    </location>
</feature>
<name>A0ABT1SWV5_9FIRM</name>
<evidence type="ECO:0000313" key="1">
    <source>
        <dbReference type="EMBL" id="MCQ5343760.1"/>
    </source>
</evidence>
<feature type="non-terminal residue" evidence="1">
    <location>
        <position position="73"/>
    </location>
</feature>
<protein>
    <recommendedName>
        <fullName evidence="3">Transposase</fullName>
    </recommendedName>
</protein>